<keyword evidence="2" id="KW-1185">Reference proteome</keyword>
<evidence type="ECO:0000313" key="1">
    <source>
        <dbReference type="EMBL" id="MFB9206589.1"/>
    </source>
</evidence>
<protein>
    <recommendedName>
        <fullName evidence="3">Nucleotidyltransferase family protein</fullName>
    </recommendedName>
</protein>
<comment type="caution">
    <text evidence="1">The sequence shown here is derived from an EMBL/GenBank/DDBJ whole genome shotgun (WGS) entry which is preliminary data.</text>
</comment>
<evidence type="ECO:0000313" key="2">
    <source>
        <dbReference type="Proteomes" id="UP001589647"/>
    </source>
</evidence>
<organism evidence="1 2">
    <name type="scientific">Nonomuraea spiralis</name>
    <dbReference type="NCBI Taxonomy" id="46182"/>
    <lineage>
        <taxon>Bacteria</taxon>
        <taxon>Bacillati</taxon>
        <taxon>Actinomycetota</taxon>
        <taxon>Actinomycetes</taxon>
        <taxon>Streptosporangiales</taxon>
        <taxon>Streptosporangiaceae</taxon>
        <taxon>Nonomuraea</taxon>
    </lineage>
</organism>
<dbReference type="RefSeq" id="WP_189652823.1">
    <property type="nucleotide sequence ID" value="NZ_BMRC01000032.1"/>
</dbReference>
<evidence type="ECO:0008006" key="3">
    <source>
        <dbReference type="Google" id="ProtNLM"/>
    </source>
</evidence>
<reference evidence="1 2" key="1">
    <citation type="submission" date="2024-09" db="EMBL/GenBank/DDBJ databases">
        <authorList>
            <person name="Sun Q."/>
            <person name="Mori K."/>
        </authorList>
    </citation>
    <scope>NUCLEOTIDE SEQUENCE [LARGE SCALE GENOMIC DNA]</scope>
    <source>
        <strain evidence="1 2">CCM 3426</strain>
    </source>
</reference>
<gene>
    <name evidence="1" type="ORF">ACFFV7_35695</name>
</gene>
<dbReference type="Proteomes" id="UP001589647">
    <property type="component" value="Unassembled WGS sequence"/>
</dbReference>
<name>A0ABV5IPX1_9ACTN</name>
<dbReference type="SUPFAM" id="SSF81301">
    <property type="entry name" value="Nucleotidyltransferase"/>
    <property type="match status" value="1"/>
</dbReference>
<accession>A0ABV5IPX1</accession>
<proteinExistence type="predicted"/>
<dbReference type="EMBL" id="JBHMEI010000038">
    <property type="protein sequence ID" value="MFB9206589.1"/>
    <property type="molecule type" value="Genomic_DNA"/>
</dbReference>
<dbReference type="Gene3D" id="3.30.460.40">
    <property type="match status" value="1"/>
</dbReference>
<dbReference type="InterPro" id="IPR043519">
    <property type="entry name" value="NT_sf"/>
</dbReference>
<sequence>MGHDTRSLDRADATATLAMTLDALEAAGTRVPYRVCGTAAALLQGVPLPAGDIDILLADRDDLRAFAAALSSFPCPHAASWMPASAQFFTRYVVNGVEVELSTVERQTDSDALECVGAGPWRHHVLIACGSHQVPAVRLELRLATELLRDRPDRSDPLIAHLGAHGFDRALLGRAMDACRIPGHRRRPVLERLARPAAGG</sequence>